<dbReference type="PANTHER" id="PTHR43976">
    <property type="entry name" value="SHORT CHAIN DEHYDROGENASE"/>
    <property type="match status" value="1"/>
</dbReference>
<reference evidence="5" key="1">
    <citation type="submission" date="2023-03" db="EMBL/GenBank/DDBJ databases">
        <title>Edaphobacter sp.</title>
        <authorList>
            <person name="Huber K.J."/>
            <person name="Papendorf J."/>
            <person name="Pilke C."/>
            <person name="Bunk B."/>
            <person name="Sproeer C."/>
            <person name="Pester M."/>
        </authorList>
    </citation>
    <scope>NUCLEOTIDE SEQUENCE</scope>
    <source>
        <strain evidence="5">DSM 110680</strain>
    </source>
</reference>
<evidence type="ECO:0000259" key="4">
    <source>
        <dbReference type="SMART" id="SM00822"/>
    </source>
</evidence>
<gene>
    <name evidence="5" type="ORF">P8935_20305</name>
</gene>
<dbReference type="RefSeq" id="WP_348262134.1">
    <property type="nucleotide sequence ID" value="NZ_CP121196.1"/>
</dbReference>
<dbReference type="Pfam" id="PF00106">
    <property type="entry name" value="adh_short"/>
    <property type="match status" value="1"/>
</dbReference>
<dbReference type="AlphaFoldDB" id="A0AAU7DGU7"/>
<comment type="similarity">
    <text evidence="1 3">Belongs to the short-chain dehydrogenases/reductases (SDR) family.</text>
</comment>
<evidence type="ECO:0000256" key="3">
    <source>
        <dbReference type="RuleBase" id="RU000363"/>
    </source>
</evidence>
<dbReference type="Gene3D" id="3.40.50.720">
    <property type="entry name" value="NAD(P)-binding Rossmann-like Domain"/>
    <property type="match status" value="1"/>
</dbReference>
<name>A0AAU7DGU7_9BACT</name>
<dbReference type="InterPro" id="IPR020904">
    <property type="entry name" value="Sc_DH/Rdtase_CS"/>
</dbReference>
<evidence type="ECO:0000313" key="5">
    <source>
        <dbReference type="EMBL" id="XBH16904.1"/>
    </source>
</evidence>
<dbReference type="CDD" id="cd05374">
    <property type="entry name" value="17beta-HSD-like_SDR_c"/>
    <property type="match status" value="1"/>
</dbReference>
<dbReference type="SMART" id="SM00822">
    <property type="entry name" value="PKS_KR"/>
    <property type="match status" value="1"/>
</dbReference>
<dbReference type="PRINTS" id="PR00080">
    <property type="entry name" value="SDRFAMILY"/>
</dbReference>
<dbReference type="NCBIfam" id="NF005372">
    <property type="entry name" value="PRK06914.1"/>
    <property type="match status" value="1"/>
</dbReference>
<keyword evidence="2" id="KW-0560">Oxidoreductase</keyword>
<accession>A0AAU7DGU7</accession>
<proteinExistence type="inferred from homology"/>
<evidence type="ECO:0000256" key="1">
    <source>
        <dbReference type="ARBA" id="ARBA00006484"/>
    </source>
</evidence>
<dbReference type="PROSITE" id="PS00061">
    <property type="entry name" value="ADH_SHORT"/>
    <property type="match status" value="1"/>
</dbReference>
<dbReference type="InterPro" id="IPR002347">
    <property type="entry name" value="SDR_fam"/>
</dbReference>
<feature type="domain" description="Ketoreductase" evidence="4">
    <location>
        <begin position="5"/>
        <end position="179"/>
    </location>
</feature>
<sequence>MTNHKTVLITGASSGFGLLTSVTLAKCGWRVLATMRDLDRRTKLETAALDAGVQERIEFHALDVTNAEQIAALADLVAKRGEPLHALINNAGFAVPGFAEDVTDAELRDQFDTNFFGAVAVTRAILPLMRRQGFGHVVMVSSISGRVGFPGVSSYASSKFALEGWTETLRYEMKAFGIYAVLVEPGSFATDIWTRNAKMTAALKNPSAANAARVARWRSRIDQSAKDRADPQTVADVIARVVENPRPNLRYAVGRDARMALRLRGILPASMFEGVIIKSSGVD</sequence>
<dbReference type="PRINTS" id="PR00081">
    <property type="entry name" value="GDHRDH"/>
</dbReference>
<evidence type="ECO:0000256" key="2">
    <source>
        <dbReference type="ARBA" id="ARBA00023002"/>
    </source>
</evidence>
<protein>
    <submittedName>
        <fullName evidence="5">SDR family oxidoreductase</fullName>
    </submittedName>
</protein>
<dbReference type="GO" id="GO:0016491">
    <property type="term" value="F:oxidoreductase activity"/>
    <property type="evidence" value="ECO:0007669"/>
    <property type="project" value="UniProtKB-KW"/>
</dbReference>
<organism evidence="5">
    <name type="scientific">Telmatobacter sp. DSM 110680</name>
    <dbReference type="NCBI Taxonomy" id="3036704"/>
    <lineage>
        <taxon>Bacteria</taxon>
        <taxon>Pseudomonadati</taxon>
        <taxon>Acidobacteriota</taxon>
        <taxon>Terriglobia</taxon>
        <taxon>Terriglobales</taxon>
        <taxon>Acidobacteriaceae</taxon>
        <taxon>Telmatobacter</taxon>
    </lineage>
</organism>
<dbReference type="InterPro" id="IPR057326">
    <property type="entry name" value="KR_dom"/>
</dbReference>
<dbReference type="InterPro" id="IPR036291">
    <property type="entry name" value="NAD(P)-bd_dom_sf"/>
</dbReference>
<dbReference type="EMBL" id="CP121196">
    <property type="protein sequence ID" value="XBH16904.1"/>
    <property type="molecule type" value="Genomic_DNA"/>
</dbReference>
<dbReference type="InterPro" id="IPR051911">
    <property type="entry name" value="SDR_oxidoreductase"/>
</dbReference>
<dbReference type="PANTHER" id="PTHR43976:SF16">
    <property type="entry name" value="SHORT-CHAIN DEHYDROGENASE_REDUCTASE FAMILY PROTEIN"/>
    <property type="match status" value="1"/>
</dbReference>
<dbReference type="SUPFAM" id="SSF51735">
    <property type="entry name" value="NAD(P)-binding Rossmann-fold domains"/>
    <property type="match status" value="1"/>
</dbReference>